<evidence type="ECO:0000256" key="2">
    <source>
        <dbReference type="ARBA" id="ARBA00022679"/>
    </source>
</evidence>
<evidence type="ECO:0008006" key="6">
    <source>
        <dbReference type="Google" id="ProtNLM"/>
    </source>
</evidence>
<dbReference type="Pfam" id="PF01596">
    <property type="entry name" value="Methyltransf_3"/>
    <property type="match status" value="1"/>
</dbReference>
<evidence type="ECO:0000313" key="4">
    <source>
        <dbReference type="EMBL" id="GGO07931.1"/>
    </source>
</evidence>
<keyword evidence="3" id="KW-0949">S-adenosyl-L-methionine</keyword>
<dbReference type="AlphaFoldDB" id="A0A8H9L9N4"/>
<dbReference type="PANTHER" id="PTHR10509">
    <property type="entry name" value="O-METHYLTRANSFERASE-RELATED"/>
    <property type="match status" value="1"/>
</dbReference>
<evidence type="ECO:0000256" key="3">
    <source>
        <dbReference type="ARBA" id="ARBA00022691"/>
    </source>
</evidence>
<dbReference type="InterPro" id="IPR050362">
    <property type="entry name" value="Cation-dep_OMT"/>
</dbReference>
<protein>
    <recommendedName>
        <fullName evidence="6">DUF2218 domain-containing protein</fullName>
    </recommendedName>
</protein>
<dbReference type="InterPro" id="IPR002935">
    <property type="entry name" value="SAM_O-MeTrfase"/>
</dbReference>
<keyword evidence="5" id="KW-1185">Reference proteome</keyword>
<dbReference type="PROSITE" id="PS51682">
    <property type="entry name" value="SAM_OMT_I"/>
    <property type="match status" value="1"/>
</dbReference>
<evidence type="ECO:0000256" key="1">
    <source>
        <dbReference type="ARBA" id="ARBA00022603"/>
    </source>
</evidence>
<dbReference type="SUPFAM" id="SSF53335">
    <property type="entry name" value="S-adenosyl-L-methionine-dependent methyltransferases"/>
    <property type="match status" value="1"/>
</dbReference>
<dbReference type="PANTHER" id="PTHR10509:SF14">
    <property type="entry name" value="CAFFEOYL-COA O-METHYLTRANSFERASE 3-RELATED"/>
    <property type="match status" value="1"/>
</dbReference>
<evidence type="ECO:0000313" key="5">
    <source>
        <dbReference type="Proteomes" id="UP000653480"/>
    </source>
</evidence>
<gene>
    <name evidence="4" type="ORF">GCM10011574_22010</name>
</gene>
<comment type="caution">
    <text evidence="4">The sequence shown here is derived from an EMBL/GenBank/DDBJ whole genome shotgun (WGS) entry which is preliminary data.</text>
</comment>
<dbReference type="InterPro" id="IPR014543">
    <property type="entry name" value="UCP028291"/>
</dbReference>
<keyword evidence="2" id="KW-0808">Transferase</keyword>
<keyword evidence="1" id="KW-0489">Methyltransferase</keyword>
<dbReference type="Proteomes" id="UP000653480">
    <property type="component" value="Unassembled WGS sequence"/>
</dbReference>
<dbReference type="GO" id="GO:0008757">
    <property type="term" value="F:S-adenosylmethionine-dependent methyltransferase activity"/>
    <property type="evidence" value="ECO:0007669"/>
    <property type="project" value="TreeGrafter"/>
</dbReference>
<accession>A0A8H9L9N4</accession>
<dbReference type="InterPro" id="IPR029063">
    <property type="entry name" value="SAM-dependent_MTases_sf"/>
</dbReference>
<dbReference type="RefSeq" id="WP_308424387.1">
    <property type="nucleotide sequence ID" value="NZ_BMMN01000003.1"/>
</dbReference>
<dbReference type="Gene3D" id="3.40.50.150">
    <property type="entry name" value="Vaccinia Virus protein VP39"/>
    <property type="match status" value="1"/>
</dbReference>
<name>A0A8H9L9N4_9ACTN</name>
<dbReference type="GO" id="GO:0008171">
    <property type="term" value="F:O-methyltransferase activity"/>
    <property type="evidence" value="ECO:0007669"/>
    <property type="project" value="InterPro"/>
</dbReference>
<dbReference type="GO" id="GO:0032259">
    <property type="term" value="P:methylation"/>
    <property type="evidence" value="ECO:0007669"/>
    <property type="project" value="UniProtKB-KW"/>
</dbReference>
<dbReference type="EMBL" id="BMMN01000003">
    <property type="protein sequence ID" value="GGO07931.1"/>
    <property type="molecule type" value="Genomic_DNA"/>
</dbReference>
<sequence length="316" mass="34313">MPHSTAYVVTDRPERYIKQLVSDMNHKVEAVLGGDGRAVIELGSARCVLRPRRGGFEMIATAAGEEPLAGVRDVVTRHLLRFAAQEELVVDWSPPVGGDAAWTLSPVVDDYLLTHCSPADEVLRDLVVRTREETAGAAGMQVSHDEGALLTMLARMSGARLAVEVGVFTGYSSICIARGLPAGGRLLACDVSTEWTSIARNYWERAGVADRIDLRIAPALETLRALPAEPVIGFAFIDADKESYPDYYEEVVTRLSPGGLVVVDNVFQGGRVFDPAFQGDAQVAVRRLNETIARDERVESVMLPVRDGVTIARRVG</sequence>
<dbReference type="Gene3D" id="3.30.310.50">
    <property type="entry name" value="Alpha-D-phosphohexomutase, C-terminal domain"/>
    <property type="match status" value="1"/>
</dbReference>
<organism evidence="4 5">
    <name type="scientific">Microbispora bryophytorum</name>
    <dbReference type="NCBI Taxonomy" id="1460882"/>
    <lineage>
        <taxon>Bacteria</taxon>
        <taxon>Bacillati</taxon>
        <taxon>Actinomycetota</taxon>
        <taxon>Actinomycetes</taxon>
        <taxon>Streptosporangiales</taxon>
        <taxon>Streptosporangiaceae</taxon>
        <taxon>Microbispora</taxon>
    </lineage>
</organism>
<reference evidence="4" key="2">
    <citation type="submission" date="2020-09" db="EMBL/GenBank/DDBJ databases">
        <authorList>
            <person name="Sun Q."/>
            <person name="Zhou Y."/>
        </authorList>
    </citation>
    <scope>NUCLEOTIDE SEQUENCE</scope>
    <source>
        <strain evidence="4">CGMCC 4.7138</strain>
    </source>
</reference>
<dbReference type="Pfam" id="PF09981">
    <property type="entry name" value="DUF2218"/>
    <property type="match status" value="1"/>
</dbReference>
<proteinExistence type="predicted"/>
<reference evidence="4" key="1">
    <citation type="journal article" date="2014" name="Int. J. Syst. Evol. Microbiol.">
        <title>Complete genome sequence of Corynebacterium casei LMG S-19264T (=DSM 44701T), isolated from a smear-ripened cheese.</title>
        <authorList>
            <consortium name="US DOE Joint Genome Institute (JGI-PGF)"/>
            <person name="Walter F."/>
            <person name="Albersmeier A."/>
            <person name="Kalinowski J."/>
            <person name="Ruckert C."/>
        </authorList>
    </citation>
    <scope>NUCLEOTIDE SEQUENCE</scope>
    <source>
        <strain evidence="4">CGMCC 4.7138</strain>
    </source>
</reference>